<proteinExistence type="predicted"/>
<organism evidence="2">
    <name type="scientific">Roseihalotalea indica</name>
    <dbReference type="NCBI Taxonomy" id="2867963"/>
    <lineage>
        <taxon>Bacteria</taxon>
        <taxon>Pseudomonadati</taxon>
        <taxon>Bacteroidota</taxon>
        <taxon>Cytophagia</taxon>
        <taxon>Cytophagales</taxon>
        <taxon>Catalimonadaceae</taxon>
        <taxon>Roseihalotalea</taxon>
    </lineage>
</organism>
<name>A0AA49GIT9_9BACT</name>
<feature type="transmembrane region" description="Helical" evidence="1">
    <location>
        <begin position="57"/>
        <end position="79"/>
    </location>
</feature>
<reference evidence="2" key="1">
    <citation type="journal article" date="2023" name="Comput. Struct. Biotechnol. J.">
        <title>Discovery of a novel marine Bacteroidetes with a rich repertoire of carbohydrate-active enzymes.</title>
        <authorList>
            <person name="Chen B."/>
            <person name="Liu G."/>
            <person name="Chen Q."/>
            <person name="Wang H."/>
            <person name="Liu L."/>
            <person name="Tang K."/>
        </authorList>
    </citation>
    <scope>NUCLEOTIDE SEQUENCE</scope>
    <source>
        <strain evidence="2">TK19036</strain>
    </source>
</reference>
<reference evidence="2" key="2">
    <citation type="journal article" date="2024" name="Antonie Van Leeuwenhoek">
        <title>Roseihalotalea indica gen. nov., sp. nov., a halophilic Bacteroidetes from mesopelagic Southwest Indian Ocean with higher carbohydrate metabolic potential.</title>
        <authorList>
            <person name="Chen B."/>
            <person name="Zhang M."/>
            <person name="Lin D."/>
            <person name="Ye J."/>
            <person name="Tang K."/>
        </authorList>
    </citation>
    <scope>NUCLEOTIDE SEQUENCE</scope>
    <source>
        <strain evidence="2">TK19036</strain>
    </source>
</reference>
<feature type="transmembrane region" description="Helical" evidence="1">
    <location>
        <begin position="116"/>
        <end position="136"/>
    </location>
</feature>
<protein>
    <submittedName>
        <fullName evidence="2">Uncharacterized protein</fullName>
    </submittedName>
</protein>
<evidence type="ECO:0000256" key="1">
    <source>
        <dbReference type="SAM" id="Phobius"/>
    </source>
</evidence>
<dbReference type="EMBL" id="CP120682">
    <property type="protein sequence ID" value="WKN34783.1"/>
    <property type="molecule type" value="Genomic_DNA"/>
</dbReference>
<sequence length="209" mass="24641">MEVINKPNFSVLHQSVAFLRTDKRKWVCLGLVVLVPLVYNSWRFIPADIEIPYYDNIIVFWWSFSVNFICLLIAIGWMLTIPRKDYVMKIIVSAFLVYGIYMTYVTLPFANVTPVYIDIIAIVGSYIILYSCIVYVQKHYLEKKQSYESLHINLLHDLNHHRFMGAVCRIEGMVNVSNMEDHYREACEKEIDELKETFAYIIEKYESLN</sequence>
<accession>A0AA49GIT9</accession>
<gene>
    <name evidence="2" type="ORF">K4G66_20625</name>
</gene>
<dbReference type="AlphaFoldDB" id="A0AA49GIT9"/>
<keyword evidence="1" id="KW-0812">Transmembrane</keyword>
<keyword evidence="1" id="KW-1133">Transmembrane helix</keyword>
<evidence type="ECO:0000313" key="2">
    <source>
        <dbReference type="EMBL" id="WKN34783.1"/>
    </source>
</evidence>
<feature type="transmembrane region" description="Helical" evidence="1">
    <location>
        <begin position="86"/>
        <end position="104"/>
    </location>
</feature>
<feature type="transmembrane region" description="Helical" evidence="1">
    <location>
        <begin position="26"/>
        <end position="45"/>
    </location>
</feature>
<keyword evidence="1" id="KW-0472">Membrane</keyword>